<keyword evidence="3" id="KW-0034">Amyloid</keyword>
<feature type="non-terminal residue" evidence="6">
    <location>
        <position position="1"/>
    </location>
</feature>
<keyword evidence="2" id="KW-0130">Cell adhesion</keyword>
<proteinExistence type="predicted"/>
<evidence type="ECO:0000259" key="5">
    <source>
        <dbReference type="PROSITE" id="PS51884"/>
    </source>
</evidence>
<feature type="domain" description="Chaplin" evidence="5">
    <location>
        <begin position="7"/>
        <end position="47"/>
    </location>
</feature>
<protein>
    <submittedName>
        <fullName evidence="6">Chaplin</fullName>
    </submittedName>
</protein>
<dbReference type="OrthoDB" id="3544424at2"/>
<comment type="caution">
    <text evidence="6">The sequence shown here is derived from an EMBL/GenBank/DDBJ whole genome shotgun (WGS) entry which is preliminary data.</text>
</comment>
<dbReference type="PROSITE" id="PS51884">
    <property type="entry name" value="CHAPLIN"/>
    <property type="match status" value="2"/>
</dbReference>
<evidence type="ECO:0000256" key="2">
    <source>
        <dbReference type="ARBA" id="ARBA00022889"/>
    </source>
</evidence>
<keyword evidence="1" id="KW-0134">Cell wall</keyword>
<gene>
    <name evidence="6" type="ORF">ETD96_20500</name>
</gene>
<feature type="domain" description="Chaplin" evidence="5">
    <location>
        <begin position="61"/>
        <end position="101"/>
    </location>
</feature>
<feature type="compositionally biased region" description="Basic residues" evidence="4">
    <location>
        <begin position="112"/>
        <end position="139"/>
    </location>
</feature>
<accession>A0A5S4HCE9</accession>
<dbReference type="AlphaFoldDB" id="A0A5S4HCE9"/>
<dbReference type="Pfam" id="PF03777">
    <property type="entry name" value="ChpA-C"/>
    <property type="match status" value="2"/>
</dbReference>
<dbReference type="GO" id="GO:0007155">
    <property type="term" value="P:cell adhesion"/>
    <property type="evidence" value="ECO:0007669"/>
    <property type="project" value="UniProtKB-KW"/>
</dbReference>
<dbReference type="RefSeq" id="WP_138638082.1">
    <property type="nucleotide sequence ID" value="NZ_VCKZ01000147.1"/>
</dbReference>
<dbReference type="InterPro" id="IPR005528">
    <property type="entry name" value="ChpA-H"/>
</dbReference>
<dbReference type="EMBL" id="VCKZ01000147">
    <property type="protein sequence ID" value="TMR36560.1"/>
    <property type="molecule type" value="Genomic_DNA"/>
</dbReference>
<organism evidence="6 7">
    <name type="scientific">Actinomadura geliboluensis</name>
    <dbReference type="NCBI Taxonomy" id="882440"/>
    <lineage>
        <taxon>Bacteria</taxon>
        <taxon>Bacillati</taxon>
        <taxon>Actinomycetota</taxon>
        <taxon>Actinomycetes</taxon>
        <taxon>Streptosporangiales</taxon>
        <taxon>Thermomonosporaceae</taxon>
        <taxon>Actinomadura</taxon>
    </lineage>
</organism>
<evidence type="ECO:0000256" key="1">
    <source>
        <dbReference type="ARBA" id="ARBA00022512"/>
    </source>
</evidence>
<keyword evidence="1" id="KW-0964">Secreted</keyword>
<sequence>GMETSGMFSVLGGNQVFAPITAPVSVCGNSVAVFGISEAQCEGGAFVKHGGNHPKMQTSGFFSVLGGNQVFAPITAPVSVCGNSVAVFGISQAQCEGGAFVGDGGEKWTPPVKKHKKHKKHCKPYKPSKHRPAVKHKKLPSTLRSADSRMAGPVPGSGDGLGPVQRVLNTLKRAMPGVDVPPTEVGPNLPTGGGMPFRTGSPALH</sequence>
<name>A0A5S4HCE9_9ACTN</name>
<evidence type="ECO:0000313" key="7">
    <source>
        <dbReference type="Proteomes" id="UP000305238"/>
    </source>
</evidence>
<evidence type="ECO:0000313" key="6">
    <source>
        <dbReference type="EMBL" id="TMR36560.1"/>
    </source>
</evidence>
<dbReference type="Proteomes" id="UP000305238">
    <property type="component" value="Unassembled WGS sequence"/>
</dbReference>
<reference evidence="6 7" key="1">
    <citation type="submission" date="2019-05" db="EMBL/GenBank/DDBJ databases">
        <title>Draft genome sequence of Actinomadura geliboluensis A8036.</title>
        <authorList>
            <person name="Saricaoglu S."/>
            <person name="Isik K."/>
        </authorList>
    </citation>
    <scope>NUCLEOTIDE SEQUENCE [LARGE SCALE GENOMIC DNA]</scope>
    <source>
        <strain evidence="6 7">A8036</strain>
    </source>
</reference>
<feature type="region of interest" description="Disordered" evidence="4">
    <location>
        <begin position="176"/>
        <end position="205"/>
    </location>
</feature>
<feature type="region of interest" description="Disordered" evidence="4">
    <location>
        <begin position="108"/>
        <end position="162"/>
    </location>
</feature>
<keyword evidence="7" id="KW-1185">Reference proteome</keyword>
<evidence type="ECO:0000256" key="4">
    <source>
        <dbReference type="SAM" id="MobiDB-lite"/>
    </source>
</evidence>
<evidence type="ECO:0000256" key="3">
    <source>
        <dbReference type="ARBA" id="ARBA00023087"/>
    </source>
</evidence>